<dbReference type="GO" id="GO:0000976">
    <property type="term" value="F:transcription cis-regulatory region binding"/>
    <property type="evidence" value="ECO:0007669"/>
    <property type="project" value="TreeGrafter"/>
</dbReference>
<feature type="domain" description="HTH tetR-type" evidence="6">
    <location>
        <begin position="30"/>
        <end position="90"/>
    </location>
</feature>
<feature type="DNA-binding region" description="H-T-H motif" evidence="4">
    <location>
        <begin position="53"/>
        <end position="72"/>
    </location>
</feature>
<feature type="region of interest" description="Disordered" evidence="5">
    <location>
        <begin position="1"/>
        <end position="25"/>
    </location>
</feature>
<keyword evidence="3" id="KW-0804">Transcription</keyword>
<evidence type="ECO:0000313" key="8">
    <source>
        <dbReference type="Proteomes" id="UP000315369"/>
    </source>
</evidence>
<name>A0A540XA98_9BACT</name>
<evidence type="ECO:0000313" key="7">
    <source>
        <dbReference type="EMBL" id="TQF17604.1"/>
    </source>
</evidence>
<dbReference type="InterPro" id="IPR009057">
    <property type="entry name" value="Homeodomain-like_sf"/>
</dbReference>
<dbReference type="PROSITE" id="PS50977">
    <property type="entry name" value="HTH_TETR_2"/>
    <property type="match status" value="1"/>
</dbReference>
<protein>
    <submittedName>
        <fullName evidence="7">TetR/AcrR family transcriptional regulator</fullName>
    </submittedName>
</protein>
<keyword evidence="2 4" id="KW-0238">DNA-binding</keyword>
<evidence type="ECO:0000256" key="2">
    <source>
        <dbReference type="ARBA" id="ARBA00023125"/>
    </source>
</evidence>
<dbReference type="EMBL" id="VIFM01000005">
    <property type="protein sequence ID" value="TQF17604.1"/>
    <property type="molecule type" value="Genomic_DNA"/>
</dbReference>
<evidence type="ECO:0000256" key="3">
    <source>
        <dbReference type="ARBA" id="ARBA00023163"/>
    </source>
</evidence>
<evidence type="ECO:0000256" key="5">
    <source>
        <dbReference type="SAM" id="MobiDB-lite"/>
    </source>
</evidence>
<organism evidence="7 8">
    <name type="scientific">Myxococcus llanfairpwllgwyngyllgogerychwyrndrobwllllantysiliogogogochensis</name>
    <dbReference type="NCBI Taxonomy" id="2590453"/>
    <lineage>
        <taxon>Bacteria</taxon>
        <taxon>Pseudomonadati</taxon>
        <taxon>Myxococcota</taxon>
        <taxon>Myxococcia</taxon>
        <taxon>Myxococcales</taxon>
        <taxon>Cystobacterineae</taxon>
        <taxon>Myxococcaceae</taxon>
        <taxon>Myxococcus</taxon>
    </lineage>
</organism>
<dbReference type="InterPro" id="IPR001647">
    <property type="entry name" value="HTH_TetR"/>
</dbReference>
<dbReference type="Proteomes" id="UP000315369">
    <property type="component" value="Unassembled WGS sequence"/>
</dbReference>
<evidence type="ECO:0000256" key="4">
    <source>
        <dbReference type="PROSITE-ProRule" id="PRU00335"/>
    </source>
</evidence>
<dbReference type="PANTHER" id="PTHR30055:SF234">
    <property type="entry name" value="HTH-TYPE TRANSCRIPTIONAL REGULATOR BETI"/>
    <property type="match status" value="1"/>
</dbReference>
<dbReference type="SUPFAM" id="SSF46689">
    <property type="entry name" value="Homeodomain-like"/>
    <property type="match status" value="1"/>
</dbReference>
<accession>A0A540XA98</accession>
<keyword evidence="1" id="KW-0805">Transcription regulation</keyword>
<keyword evidence="8" id="KW-1185">Reference proteome</keyword>
<gene>
    <name evidence="7" type="ORF">FJV41_02085</name>
</gene>
<evidence type="ECO:0000256" key="1">
    <source>
        <dbReference type="ARBA" id="ARBA00023015"/>
    </source>
</evidence>
<proteinExistence type="predicted"/>
<reference evidence="7 8" key="1">
    <citation type="submission" date="2019-06" db="EMBL/GenBank/DDBJ databases">
        <authorList>
            <person name="Livingstone P."/>
            <person name="Whitworth D."/>
        </authorList>
    </citation>
    <scope>NUCLEOTIDE SEQUENCE [LARGE SCALE GENOMIC DNA]</scope>
    <source>
        <strain evidence="7 8">AM401</strain>
    </source>
</reference>
<comment type="caution">
    <text evidence="7">The sequence shown here is derived from an EMBL/GenBank/DDBJ whole genome shotgun (WGS) entry which is preliminary data.</text>
</comment>
<dbReference type="InterPro" id="IPR050109">
    <property type="entry name" value="HTH-type_TetR-like_transc_reg"/>
</dbReference>
<dbReference type="Pfam" id="PF00440">
    <property type="entry name" value="TetR_N"/>
    <property type="match status" value="1"/>
</dbReference>
<dbReference type="GO" id="GO:0003700">
    <property type="term" value="F:DNA-binding transcription factor activity"/>
    <property type="evidence" value="ECO:0007669"/>
    <property type="project" value="TreeGrafter"/>
</dbReference>
<dbReference type="AlphaFoldDB" id="A0A540XA98"/>
<dbReference type="Gene3D" id="1.10.357.10">
    <property type="entry name" value="Tetracycline Repressor, domain 2"/>
    <property type="match status" value="1"/>
</dbReference>
<evidence type="ECO:0000259" key="6">
    <source>
        <dbReference type="PROSITE" id="PS50977"/>
    </source>
</evidence>
<dbReference type="PANTHER" id="PTHR30055">
    <property type="entry name" value="HTH-TYPE TRANSCRIPTIONAL REGULATOR RUTR"/>
    <property type="match status" value="1"/>
</dbReference>
<sequence>MESSAMADDARQSAPNPDFVARKPQQQRAKVRVDAVLQAAEELLLESGLSAFSIPTLAERLEYPRSTIYKFFPTPQALLNELAERQLAALEAHLTNYAQSLLGAKDWQEPLTRMVQEAADFYRTHPAAQVVLLTGPVSDVSFRALESTIARLGTLARNLLATHGIDIPRGSPDIAALAVEFGTASLRMSFYLHGRMTNEYTQAAADVMISFLAMRLGLPLR</sequence>
<dbReference type="PRINTS" id="PR00455">
    <property type="entry name" value="HTHTETR"/>
</dbReference>